<gene>
    <name evidence="1" type="ORF">QAD02_018038</name>
</gene>
<keyword evidence="2" id="KW-1185">Reference proteome</keyword>
<dbReference type="EMBL" id="CM056741">
    <property type="protein sequence ID" value="KAJ8682246.1"/>
    <property type="molecule type" value="Genomic_DNA"/>
</dbReference>
<comment type="caution">
    <text evidence="1">The sequence shown here is derived from an EMBL/GenBank/DDBJ whole genome shotgun (WGS) entry which is preliminary data.</text>
</comment>
<sequence>MSNGVKQTFAVLLISISVLLPKILADTIASDKSDNSSLYRLPRDILPESYEVLLLTRVTEGNFTYTGKVNVTLKVTNLTQKIVLHSEKLKILKEETVLQNVWDAENYQQIKIDNQSYDNDTQFFTIVPEENLEPGTYVLSLQFIGTVLDDLFGFYRSSYRLKNETRWIGVTQFSPTFARRAFPCMDEPGFKATFQISIGHLKNETITSNTLPESSVLLIEPDYYVTKFSRTPRMSTYLVGWAIHDFGRIQSKENFQFSLATRLVGSSSLQPSDEIPILVDGPKIYSALQEWTGINNTIGKFEQLAVPDFHFSAMENWGMVTYAEPVALVSYNSTPLLTIRSNFETLAHEYAHTWFGNLVTPDFWNFAWLKEGFATYFAHLAIDIVHKDWRSMDLFSINVLQESLLKDSKNHSRTMNGRNVGSAKSALAALDFVTYNKGASIIRMIVDVIGESGFQSAIRSYLRENQYKAVTPVNLYEHLDSVVSSNNRSTEIPASIQKIIETWANQPNYPLIQVSRSSLNQLQLNQKPFQFNCCNSSIQNSSQSWWIPIQLLISSGTEDSFDEFSTWLKYQGSQIVNLTTNVSWYLLNPRLIGYYRVNYDAENWQALVRILDSEKYQMIPAVARAGLIDDVFNLARAGYGKYSLALDLIKYLPRETEYEPWLAATRAFNLLDQKFRDRPEVRERFRRYATKLMATIYKKLGLNDLPTDTHIKKLHRYSIVSTSCMLALKDCVAKAKSIFDDWIKHGNGSVIPPNLKISVYRIGIIYGDERNWLRLWKIFSESELQFEQKLIMIALGSTNDSSLINKYLNFSVDPGSYIARQFRTSVIRSVIDGNSKNIEILLGFIEANLDKNLQLKHEKFFSEIFGLIGGGITTFEQEKKLTEFSNEFHDRIGAASKSVKEAIKTAKNNIRWIDDCASQVAAYFIKYPTAVTT</sequence>
<reference evidence="1" key="1">
    <citation type="submission" date="2023-04" db="EMBL/GenBank/DDBJ databases">
        <title>A chromosome-level genome assembly of the parasitoid wasp Eretmocerus hayati.</title>
        <authorList>
            <person name="Zhong Y."/>
            <person name="Liu S."/>
            <person name="Liu Y."/>
        </authorList>
    </citation>
    <scope>NUCLEOTIDE SEQUENCE</scope>
    <source>
        <strain evidence="1">ZJU_SS_LIU_2023</strain>
    </source>
</reference>
<protein>
    <submittedName>
        <fullName evidence="1">Uncharacterized protein</fullName>
    </submittedName>
</protein>
<evidence type="ECO:0000313" key="1">
    <source>
        <dbReference type="EMBL" id="KAJ8682246.1"/>
    </source>
</evidence>
<organism evidence="1 2">
    <name type="scientific">Eretmocerus hayati</name>
    <dbReference type="NCBI Taxonomy" id="131215"/>
    <lineage>
        <taxon>Eukaryota</taxon>
        <taxon>Metazoa</taxon>
        <taxon>Ecdysozoa</taxon>
        <taxon>Arthropoda</taxon>
        <taxon>Hexapoda</taxon>
        <taxon>Insecta</taxon>
        <taxon>Pterygota</taxon>
        <taxon>Neoptera</taxon>
        <taxon>Endopterygota</taxon>
        <taxon>Hymenoptera</taxon>
        <taxon>Apocrita</taxon>
        <taxon>Proctotrupomorpha</taxon>
        <taxon>Chalcidoidea</taxon>
        <taxon>Aphelinidae</taxon>
        <taxon>Aphelininae</taxon>
        <taxon>Eretmocerus</taxon>
    </lineage>
</organism>
<accession>A0ACC2PGU2</accession>
<proteinExistence type="predicted"/>
<name>A0ACC2PGU2_9HYME</name>
<dbReference type="Proteomes" id="UP001239111">
    <property type="component" value="Chromosome 1"/>
</dbReference>
<evidence type="ECO:0000313" key="2">
    <source>
        <dbReference type="Proteomes" id="UP001239111"/>
    </source>
</evidence>